<reference evidence="1" key="1">
    <citation type="submission" date="2006-10" db="EMBL/GenBank/DDBJ databases">
        <authorList>
            <person name="Amadeo P."/>
            <person name="Zhao Q."/>
            <person name="Wortman J."/>
            <person name="Fraser-Liggett C."/>
            <person name="Carlton J."/>
        </authorList>
    </citation>
    <scope>NUCLEOTIDE SEQUENCE</scope>
    <source>
        <strain evidence="1">G3</strain>
    </source>
</reference>
<sequence>MVSYISILHYSFADEWEEVYKSSYSGTVYNQNQRYERNSYRRDFYVYNVYFSNLGNEGVIYLKSDEIKSLISKCIFENSSNRKDGGSIFIDQGQSSIRKVCSFGSQSASNGFFCYIKKPDVLTNINEINDSSITFSNRGDQKGYGTVYLVRGNSLLQNNLTRNYGIYPAALYICCGENIL</sequence>
<reference evidence="1" key="2">
    <citation type="journal article" date="2007" name="Science">
        <title>Draft genome sequence of the sexually transmitted pathogen Trichomonas vaginalis.</title>
        <authorList>
            <person name="Carlton J.M."/>
            <person name="Hirt R.P."/>
            <person name="Silva J.C."/>
            <person name="Delcher A.L."/>
            <person name="Schatz M."/>
            <person name="Zhao Q."/>
            <person name="Wortman J.R."/>
            <person name="Bidwell S.L."/>
            <person name="Alsmark U.C.M."/>
            <person name="Besteiro S."/>
            <person name="Sicheritz-Ponten T."/>
            <person name="Noel C.J."/>
            <person name="Dacks J.B."/>
            <person name="Foster P.G."/>
            <person name="Simillion C."/>
            <person name="Van de Peer Y."/>
            <person name="Miranda-Saavedra D."/>
            <person name="Barton G.J."/>
            <person name="Westrop G.D."/>
            <person name="Mueller S."/>
            <person name="Dessi D."/>
            <person name="Fiori P.L."/>
            <person name="Ren Q."/>
            <person name="Paulsen I."/>
            <person name="Zhang H."/>
            <person name="Bastida-Corcuera F.D."/>
            <person name="Simoes-Barbosa A."/>
            <person name="Brown M.T."/>
            <person name="Hayes R.D."/>
            <person name="Mukherjee M."/>
            <person name="Okumura C.Y."/>
            <person name="Schneider R."/>
            <person name="Smith A.J."/>
            <person name="Vanacova S."/>
            <person name="Villalvazo M."/>
            <person name="Haas B.J."/>
            <person name="Pertea M."/>
            <person name="Feldblyum T.V."/>
            <person name="Utterback T.R."/>
            <person name="Shu C.L."/>
            <person name="Osoegawa K."/>
            <person name="de Jong P.J."/>
            <person name="Hrdy I."/>
            <person name="Horvathova L."/>
            <person name="Zubacova Z."/>
            <person name="Dolezal P."/>
            <person name="Malik S.B."/>
            <person name="Logsdon J.M. Jr."/>
            <person name="Henze K."/>
            <person name="Gupta A."/>
            <person name="Wang C.C."/>
            <person name="Dunne R.L."/>
            <person name="Upcroft J.A."/>
            <person name="Upcroft P."/>
            <person name="White O."/>
            <person name="Salzberg S.L."/>
            <person name="Tang P."/>
            <person name="Chiu C.-H."/>
            <person name="Lee Y.-S."/>
            <person name="Embley T.M."/>
            <person name="Coombs G.H."/>
            <person name="Mottram J.C."/>
            <person name="Tachezy J."/>
            <person name="Fraser-Liggett C.M."/>
            <person name="Johnson P.J."/>
        </authorList>
    </citation>
    <scope>NUCLEOTIDE SEQUENCE [LARGE SCALE GENOMIC DNA]</scope>
    <source>
        <strain evidence="1">G3</strain>
    </source>
</reference>
<dbReference type="RefSeq" id="XP_001304071.1">
    <property type="nucleotide sequence ID" value="XM_001304070.1"/>
</dbReference>
<name>A2FVC1_TRIV3</name>
<accession>A2FVC1</accession>
<dbReference type="VEuPathDB" id="TrichDB:TVAGG3_0903840"/>
<evidence type="ECO:0000313" key="1">
    <source>
        <dbReference type="EMBL" id="EAX91141.1"/>
    </source>
</evidence>
<organism evidence="1 2">
    <name type="scientific">Trichomonas vaginalis (strain ATCC PRA-98 / G3)</name>
    <dbReference type="NCBI Taxonomy" id="412133"/>
    <lineage>
        <taxon>Eukaryota</taxon>
        <taxon>Metamonada</taxon>
        <taxon>Parabasalia</taxon>
        <taxon>Trichomonadida</taxon>
        <taxon>Trichomonadidae</taxon>
        <taxon>Trichomonas</taxon>
    </lineage>
</organism>
<dbReference type="EMBL" id="DS114055">
    <property type="protein sequence ID" value="EAX91141.1"/>
    <property type="molecule type" value="Genomic_DNA"/>
</dbReference>
<proteinExistence type="predicted"/>
<dbReference type="InParanoid" id="A2FVC1"/>
<dbReference type="KEGG" id="tva:4748834"/>
<dbReference type="Proteomes" id="UP000001542">
    <property type="component" value="Unassembled WGS sequence"/>
</dbReference>
<protein>
    <recommendedName>
        <fullName evidence="3">Polymorphic repeat outer membrane protein</fullName>
    </recommendedName>
</protein>
<gene>
    <name evidence="1" type="ORF">TVAG_229100</name>
</gene>
<evidence type="ECO:0000313" key="2">
    <source>
        <dbReference type="Proteomes" id="UP000001542"/>
    </source>
</evidence>
<dbReference type="VEuPathDB" id="TrichDB:TVAG_229100"/>
<evidence type="ECO:0008006" key="3">
    <source>
        <dbReference type="Google" id="ProtNLM"/>
    </source>
</evidence>
<keyword evidence="2" id="KW-1185">Reference proteome</keyword>
<dbReference type="AlphaFoldDB" id="A2FVC1"/>